<keyword evidence="2 5" id="KW-0812">Transmembrane</keyword>
<evidence type="ECO:0000259" key="6">
    <source>
        <dbReference type="Pfam" id="PF04588"/>
    </source>
</evidence>
<keyword evidence="4 5" id="KW-0472">Membrane</keyword>
<evidence type="ECO:0000256" key="4">
    <source>
        <dbReference type="ARBA" id="ARBA00023136"/>
    </source>
</evidence>
<keyword evidence="8" id="KW-1185">Reference proteome</keyword>
<feature type="transmembrane region" description="Helical" evidence="5">
    <location>
        <begin position="72"/>
        <end position="91"/>
    </location>
</feature>
<proteinExistence type="predicted"/>
<dbReference type="GO" id="GO:0005739">
    <property type="term" value="C:mitochondrion"/>
    <property type="evidence" value="ECO:0007669"/>
    <property type="project" value="UniProtKB-SubCell"/>
</dbReference>
<dbReference type="Pfam" id="PF04588">
    <property type="entry name" value="HIG_1_N"/>
    <property type="match status" value="1"/>
</dbReference>
<feature type="transmembrane region" description="Helical" evidence="5">
    <location>
        <begin position="32"/>
        <end position="52"/>
    </location>
</feature>
<dbReference type="Proteomes" id="UP000241769">
    <property type="component" value="Unassembled WGS sequence"/>
</dbReference>
<name>A0A2P6NSK6_9EUKA</name>
<reference evidence="7 8" key="1">
    <citation type="journal article" date="2018" name="Genome Biol. Evol.">
        <title>Multiple Roots of Fruiting Body Formation in Amoebozoa.</title>
        <authorList>
            <person name="Hillmann F."/>
            <person name="Forbes G."/>
            <person name="Novohradska S."/>
            <person name="Ferling I."/>
            <person name="Riege K."/>
            <person name="Groth M."/>
            <person name="Westermann M."/>
            <person name="Marz M."/>
            <person name="Spaller T."/>
            <person name="Winckler T."/>
            <person name="Schaap P."/>
            <person name="Glockner G."/>
        </authorList>
    </citation>
    <scope>NUCLEOTIDE SEQUENCE [LARGE SCALE GENOMIC DNA]</scope>
    <source>
        <strain evidence="7 8">Jena</strain>
    </source>
</reference>
<evidence type="ECO:0000256" key="2">
    <source>
        <dbReference type="ARBA" id="ARBA00022692"/>
    </source>
</evidence>
<evidence type="ECO:0000256" key="5">
    <source>
        <dbReference type="SAM" id="Phobius"/>
    </source>
</evidence>
<sequence length="102" mass="10958">MSKRNNEDFGDDTENSVIAKPSFLQSSFKNPGIGLGAIGAVSAIVYGLSRFVTADPGTTSRSDMTKALRSRVALQGTAVLAIASLLMYGSAKDYLERRRNQQ</sequence>
<dbReference type="Gene3D" id="6.10.140.1320">
    <property type="match status" value="1"/>
</dbReference>
<keyword evidence="3 5" id="KW-1133">Transmembrane helix</keyword>
<evidence type="ECO:0000256" key="1">
    <source>
        <dbReference type="ARBA" id="ARBA00004173"/>
    </source>
</evidence>
<evidence type="ECO:0000256" key="3">
    <source>
        <dbReference type="ARBA" id="ARBA00022989"/>
    </source>
</evidence>
<comment type="subcellular location">
    <subcellularLocation>
        <location evidence="1">Mitochondrion</location>
    </subcellularLocation>
</comment>
<dbReference type="AlphaFoldDB" id="A0A2P6NSK6"/>
<dbReference type="EMBL" id="MDYQ01000025">
    <property type="protein sequence ID" value="PRP86945.1"/>
    <property type="molecule type" value="Genomic_DNA"/>
</dbReference>
<comment type="caution">
    <text evidence="7">The sequence shown here is derived from an EMBL/GenBank/DDBJ whole genome shotgun (WGS) entry which is preliminary data.</text>
</comment>
<organism evidence="7 8">
    <name type="scientific">Planoprotostelium fungivorum</name>
    <dbReference type="NCBI Taxonomy" id="1890364"/>
    <lineage>
        <taxon>Eukaryota</taxon>
        <taxon>Amoebozoa</taxon>
        <taxon>Evosea</taxon>
        <taxon>Variosea</taxon>
        <taxon>Cavosteliida</taxon>
        <taxon>Cavosteliaceae</taxon>
        <taxon>Planoprotostelium</taxon>
    </lineage>
</organism>
<protein>
    <recommendedName>
        <fullName evidence="6">HIG1 domain-containing protein</fullName>
    </recommendedName>
</protein>
<accession>A0A2P6NSK6</accession>
<evidence type="ECO:0000313" key="7">
    <source>
        <dbReference type="EMBL" id="PRP86945.1"/>
    </source>
</evidence>
<gene>
    <name evidence="7" type="ORF">PROFUN_03693</name>
</gene>
<evidence type="ECO:0000313" key="8">
    <source>
        <dbReference type="Proteomes" id="UP000241769"/>
    </source>
</evidence>
<dbReference type="InterPro" id="IPR007667">
    <property type="entry name" value="Hypoxia_induced_domain"/>
</dbReference>
<dbReference type="InParanoid" id="A0A2P6NSK6"/>
<feature type="domain" description="HIG1" evidence="6">
    <location>
        <begin position="29"/>
        <end position="83"/>
    </location>
</feature>